<accession>A0ABW3XG34</accession>
<dbReference type="Proteomes" id="UP001597058">
    <property type="component" value="Unassembled WGS sequence"/>
</dbReference>
<comment type="caution">
    <text evidence="10">The sequence shown here is derived from an EMBL/GenBank/DDBJ whole genome shotgun (WGS) entry which is preliminary data.</text>
</comment>
<dbReference type="InterPro" id="IPR020054">
    <property type="entry name" value="Prot_inh_SSI_I16_CS"/>
</dbReference>
<keyword evidence="4" id="KW-0964">Secreted</keyword>
<evidence type="ECO:0000256" key="6">
    <source>
        <dbReference type="ARBA" id="ARBA00022900"/>
    </source>
</evidence>
<protein>
    <submittedName>
        <fullName evidence="10">SSI family serine proteinase inhibitor</fullName>
    </submittedName>
</protein>
<comment type="subcellular location">
    <subcellularLocation>
        <location evidence="1">Secreted</location>
    </subcellularLocation>
</comment>
<dbReference type="InterPro" id="IPR000691">
    <property type="entry name" value="Prot_inh_I16_SSI"/>
</dbReference>
<evidence type="ECO:0000256" key="2">
    <source>
        <dbReference type="ARBA" id="ARBA00010472"/>
    </source>
</evidence>
<dbReference type="InterPro" id="IPR036819">
    <property type="entry name" value="Subtilisin_inhibitor-like_sf"/>
</dbReference>
<evidence type="ECO:0000259" key="9">
    <source>
        <dbReference type="Pfam" id="PF00720"/>
    </source>
</evidence>
<keyword evidence="7" id="KW-1015">Disulfide bond</keyword>
<dbReference type="RefSeq" id="WP_381235405.1">
    <property type="nucleotide sequence ID" value="NZ_JBHSKH010000023.1"/>
</dbReference>
<evidence type="ECO:0000256" key="7">
    <source>
        <dbReference type="ARBA" id="ARBA00023157"/>
    </source>
</evidence>
<keyword evidence="6 8" id="KW-0722">Serine protease inhibitor</keyword>
<sequence>MEVTPGTDTRGAVLLCDPPQGHPHAAQACAELAAAEGDIGRIPATPGALCPMIYAPVTAAARGEWNGRPVNYTHTFANSCVMGAATGAVFALGE</sequence>
<comment type="subunit">
    <text evidence="3">Homodimer.</text>
</comment>
<organism evidence="10 11">
    <name type="scientific">Streptomyces kaempferi</name>
    <dbReference type="NCBI Taxonomy" id="333725"/>
    <lineage>
        <taxon>Bacteria</taxon>
        <taxon>Bacillati</taxon>
        <taxon>Actinomycetota</taxon>
        <taxon>Actinomycetes</taxon>
        <taxon>Kitasatosporales</taxon>
        <taxon>Streptomycetaceae</taxon>
        <taxon>Streptomyces</taxon>
    </lineage>
</organism>
<keyword evidence="5 8" id="KW-0646">Protease inhibitor</keyword>
<feature type="domain" description="Subtilisin inhibitor" evidence="9">
    <location>
        <begin position="5"/>
        <end position="78"/>
    </location>
</feature>
<reference evidence="11" key="1">
    <citation type="journal article" date="2019" name="Int. J. Syst. Evol. Microbiol.">
        <title>The Global Catalogue of Microorganisms (GCM) 10K type strain sequencing project: providing services to taxonomists for standard genome sequencing and annotation.</title>
        <authorList>
            <consortium name="The Broad Institute Genomics Platform"/>
            <consortium name="The Broad Institute Genome Sequencing Center for Infectious Disease"/>
            <person name="Wu L."/>
            <person name="Ma J."/>
        </authorList>
    </citation>
    <scope>NUCLEOTIDE SEQUENCE [LARGE SCALE GENOMIC DNA]</scope>
    <source>
        <strain evidence="11">CGMCC 4.7020</strain>
    </source>
</reference>
<evidence type="ECO:0000313" key="10">
    <source>
        <dbReference type="EMBL" id="MFD1308564.1"/>
    </source>
</evidence>
<evidence type="ECO:0000256" key="8">
    <source>
        <dbReference type="RuleBase" id="RU003471"/>
    </source>
</evidence>
<evidence type="ECO:0000313" key="11">
    <source>
        <dbReference type="Proteomes" id="UP001597058"/>
    </source>
</evidence>
<evidence type="ECO:0000256" key="1">
    <source>
        <dbReference type="ARBA" id="ARBA00004613"/>
    </source>
</evidence>
<dbReference type="EMBL" id="JBHTMM010000028">
    <property type="protein sequence ID" value="MFD1308564.1"/>
    <property type="molecule type" value="Genomic_DNA"/>
</dbReference>
<dbReference type="Gene3D" id="3.30.350.10">
    <property type="entry name" value="Subtilisin inhibitor-like"/>
    <property type="match status" value="1"/>
</dbReference>
<evidence type="ECO:0000256" key="3">
    <source>
        <dbReference type="ARBA" id="ARBA00011738"/>
    </source>
</evidence>
<dbReference type="PRINTS" id="PR00294">
    <property type="entry name" value="SSBTLNINHBTR"/>
</dbReference>
<keyword evidence="11" id="KW-1185">Reference proteome</keyword>
<gene>
    <name evidence="10" type="ORF">ACFQ5X_22245</name>
</gene>
<evidence type="ECO:0000256" key="4">
    <source>
        <dbReference type="ARBA" id="ARBA00022525"/>
    </source>
</evidence>
<proteinExistence type="inferred from homology"/>
<evidence type="ECO:0000256" key="5">
    <source>
        <dbReference type="ARBA" id="ARBA00022690"/>
    </source>
</evidence>
<dbReference type="Pfam" id="PF00720">
    <property type="entry name" value="SSI"/>
    <property type="match status" value="1"/>
</dbReference>
<dbReference type="InterPro" id="IPR023549">
    <property type="entry name" value="Subtilisin_inhibitor"/>
</dbReference>
<comment type="similarity">
    <text evidence="2 8">Belongs to the protease inhibitor I16 (SSI) family.</text>
</comment>
<dbReference type="SUPFAM" id="SSF55399">
    <property type="entry name" value="Subtilisin inhibitor"/>
    <property type="match status" value="1"/>
</dbReference>
<name>A0ABW3XG34_9ACTN</name>
<dbReference type="PROSITE" id="PS00999">
    <property type="entry name" value="SSI"/>
    <property type="match status" value="1"/>
</dbReference>